<dbReference type="InterPro" id="IPR056335">
    <property type="entry name" value="BBS7_hairpin"/>
</dbReference>
<dbReference type="GO" id="GO:0060271">
    <property type="term" value="P:cilium assembly"/>
    <property type="evidence" value="ECO:0007669"/>
    <property type="project" value="TreeGrafter"/>
</dbReference>
<feature type="domain" description="BBS7 beta-propeller" evidence="4">
    <location>
        <begin position="19"/>
        <end position="319"/>
    </location>
</feature>
<dbReference type="GO" id="GO:0016020">
    <property type="term" value="C:membrane"/>
    <property type="evidence" value="ECO:0007669"/>
    <property type="project" value="TreeGrafter"/>
</dbReference>
<dbReference type="GO" id="GO:0043005">
    <property type="term" value="C:neuron projection"/>
    <property type="evidence" value="ECO:0007669"/>
    <property type="project" value="TreeGrafter"/>
</dbReference>
<feature type="domain" description="BBS7 GAE" evidence="2">
    <location>
        <begin position="380"/>
        <end position="489"/>
    </location>
</feature>
<evidence type="ECO:0000259" key="3">
    <source>
        <dbReference type="Pfam" id="PF23361"/>
    </source>
</evidence>
<dbReference type="InterPro" id="IPR015943">
    <property type="entry name" value="WD40/YVTN_repeat-like_dom_sf"/>
</dbReference>
<dbReference type="GO" id="GO:0005930">
    <property type="term" value="C:axoneme"/>
    <property type="evidence" value="ECO:0007669"/>
    <property type="project" value="TreeGrafter"/>
</dbReference>
<dbReference type="Pfam" id="PF23361">
    <property type="entry name" value="BBS7_pf"/>
    <property type="match status" value="1"/>
</dbReference>
<dbReference type="Gene3D" id="2.130.10.10">
    <property type="entry name" value="YVTN repeat-like/Quinoprotein amine dehydrogenase"/>
    <property type="match status" value="1"/>
</dbReference>
<dbReference type="GO" id="GO:0008104">
    <property type="term" value="P:intracellular protein localization"/>
    <property type="evidence" value="ECO:0007669"/>
    <property type="project" value="TreeGrafter"/>
</dbReference>
<dbReference type="InterPro" id="IPR056334">
    <property type="entry name" value="BBS7_GAE_dom"/>
</dbReference>
<evidence type="ECO:0000313" key="5">
    <source>
        <dbReference type="EMBL" id="VVC29683.1"/>
    </source>
</evidence>
<dbReference type="EMBL" id="CABPRJ010000496">
    <property type="protein sequence ID" value="VVC29683.1"/>
    <property type="molecule type" value="Genomic_DNA"/>
</dbReference>
<sequence>MDLYRVDYTLLGMVSPNCMKVLPISQNDEAEKKPQKIIVGDQEGIVQMFQIKKGKINMLFKTLPVEQITEVCLGGALGTVQDKIFLSMGTIVRGYTKKGRMFLSFDTGLSEPIKCMYVTGNELLVSGRHIFNHFNDCKDSNTYLCPELINSIITLDVVKMQGVMPILACADLCLRILESSSVKETFYLSSEPICLHLMKNNGGSYGNEVLVGLRNGHVVLLKIEKNSSVNILWELKTQSKQGTITCIDCYEFNGEDHLLIGRQSGSVEVYSLESHCVPIEKYKYSCSESITSIQGGAIRNFGLPEIVVTSFTGWLFGLTFVDQHIDKDIIMESSNIILNDEKQKVLDIRTEVSDLERQVAIERNKYLEFTQKSSRPSVLPYLTIKKTMFLDADNLIYHLIIELEATIDNVLLQCNSSINFIDEENNNTAVVSKSKCKEEDDNKLLITYRCQLNTTKLELKMWSHEGDHGILTAYITPLLQPKSCQVCKFPIKPLLFHQRTNKNITYQPQSYLTISGGFSLSEAHLWLSNCLPGIPEKPGSQENVEYLFESIITDMILLCSYSRGSINIKTDNITAISILKDNFSREATRKNIKLDMVYEISESSLMLMINAIILKLKIDIKNDKQLKLISAIKQLSVNPNTNGESITKEYLELISKEDELKRQESLKPSRMQRLQAIMLALFDDWHKLRGLNMKPNSREDLQEALQTNNTLDSLSSMFEL</sequence>
<dbReference type="Pfam" id="PF23349">
    <property type="entry name" value="BBS7_hp"/>
    <property type="match status" value="1"/>
</dbReference>
<evidence type="ECO:0000259" key="4">
    <source>
        <dbReference type="Pfam" id="PF23743"/>
    </source>
</evidence>
<name>A0A5E4MBQ6_9HEMI</name>
<feature type="domain" description="BBS7 platform" evidence="3">
    <location>
        <begin position="497"/>
        <end position="598"/>
    </location>
</feature>
<protein>
    <submittedName>
        <fullName evidence="5">WD40/YVTN repeat-like-containing domain,WD40-repeat-containing domain</fullName>
    </submittedName>
</protein>
<dbReference type="InterPro" id="IPR036322">
    <property type="entry name" value="WD40_repeat_dom_sf"/>
</dbReference>
<organism evidence="5 6">
    <name type="scientific">Cinara cedri</name>
    <dbReference type="NCBI Taxonomy" id="506608"/>
    <lineage>
        <taxon>Eukaryota</taxon>
        <taxon>Metazoa</taxon>
        <taxon>Ecdysozoa</taxon>
        <taxon>Arthropoda</taxon>
        <taxon>Hexapoda</taxon>
        <taxon>Insecta</taxon>
        <taxon>Pterygota</taxon>
        <taxon>Neoptera</taxon>
        <taxon>Paraneoptera</taxon>
        <taxon>Hemiptera</taxon>
        <taxon>Sternorrhyncha</taxon>
        <taxon>Aphidomorpha</taxon>
        <taxon>Aphidoidea</taxon>
        <taxon>Aphididae</taxon>
        <taxon>Lachninae</taxon>
        <taxon>Cinara</taxon>
    </lineage>
</organism>
<dbReference type="OrthoDB" id="414590at2759"/>
<dbReference type="SUPFAM" id="SSF50978">
    <property type="entry name" value="WD40 repeat-like"/>
    <property type="match status" value="1"/>
</dbReference>
<dbReference type="Pfam" id="PF23743">
    <property type="entry name" value="Beta-prop_BBS7"/>
    <property type="match status" value="1"/>
</dbReference>
<dbReference type="InterPro" id="IPR056332">
    <property type="entry name" value="Beta-prop_BBS7"/>
</dbReference>
<gene>
    <name evidence="5" type="ORF">CINCED_3A022224</name>
</gene>
<dbReference type="Pfam" id="PF23360">
    <property type="entry name" value="BBS7_GAE"/>
    <property type="match status" value="1"/>
</dbReference>
<dbReference type="InterPro" id="IPR056333">
    <property type="entry name" value="BBS7_pf_dom"/>
</dbReference>
<evidence type="ECO:0000259" key="2">
    <source>
        <dbReference type="Pfam" id="PF23360"/>
    </source>
</evidence>
<dbReference type="Proteomes" id="UP000325440">
    <property type="component" value="Unassembled WGS sequence"/>
</dbReference>
<reference evidence="5 6" key="1">
    <citation type="submission" date="2019-08" db="EMBL/GenBank/DDBJ databases">
        <authorList>
            <person name="Alioto T."/>
            <person name="Alioto T."/>
            <person name="Gomez Garrido J."/>
        </authorList>
    </citation>
    <scope>NUCLEOTIDE SEQUENCE [LARGE SCALE GENOMIC DNA]</scope>
</reference>
<dbReference type="GO" id="GO:0036064">
    <property type="term" value="C:ciliary basal body"/>
    <property type="evidence" value="ECO:0007669"/>
    <property type="project" value="TreeGrafter"/>
</dbReference>
<feature type="domain" description="BBS7 helical hairpin" evidence="1">
    <location>
        <begin position="602"/>
        <end position="718"/>
    </location>
</feature>
<proteinExistence type="predicted"/>
<evidence type="ECO:0000313" key="6">
    <source>
        <dbReference type="Proteomes" id="UP000325440"/>
    </source>
</evidence>
<keyword evidence="6" id="KW-1185">Reference proteome</keyword>
<dbReference type="GO" id="GO:0034464">
    <property type="term" value="C:BBSome"/>
    <property type="evidence" value="ECO:0007669"/>
    <property type="project" value="TreeGrafter"/>
</dbReference>
<dbReference type="PANTHER" id="PTHR16074">
    <property type="entry name" value="BARDET-BIEDL SYNDROME 7 PROTEIN"/>
    <property type="match status" value="1"/>
</dbReference>
<dbReference type="PANTHER" id="PTHR16074:SF4">
    <property type="entry name" value="BARDET-BIEDL SYNDROME 7 PROTEIN"/>
    <property type="match status" value="1"/>
</dbReference>
<evidence type="ECO:0000259" key="1">
    <source>
        <dbReference type="Pfam" id="PF23349"/>
    </source>
</evidence>
<dbReference type="AlphaFoldDB" id="A0A5E4MBQ6"/>
<accession>A0A5E4MBQ6</accession>